<protein>
    <submittedName>
        <fullName evidence="1">Uncharacterized protein</fullName>
    </submittedName>
</protein>
<evidence type="ECO:0000313" key="1">
    <source>
        <dbReference type="EMBL" id="SBT33319.1"/>
    </source>
</evidence>
<proteinExistence type="predicted"/>
<name>A0A1A8YP82_PLAOA</name>
<gene>
    <name evidence="1" type="ORF">POVWA1_016510</name>
</gene>
<evidence type="ECO:0000313" key="2">
    <source>
        <dbReference type="Proteomes" id="UP000078555"/>
    </source>
</evidence>
<dbReference type="AlphaFoldDB" id="A0A1A8YP82"/>
<accession>A0A1A8YP82</accession>
<sequence>MCLFKCDETSITKNGNKKKKKKNGTNWEMAFKMGGMYIIQNGILQYGILKCDRKIPLGSTHPRWWFKVGTCTNVPFSPFPPPPPGAWKK</sequence>
<keyword evidence="2" id="KW-1185">Reference proteome</keyword>
<dbReference type="EMBL" id="FLRD01000054">
    <property type="protein sequence ID" value="SBT33319.1"/>
    <property type="molecule type" value="Genomic_DNA"/>
</dbReference>
<reference evidence="2" key="1">
    <citation type="submission" date="2016-05" db="EMBL/GenBank/DDBJ databases">
        <authorList>
            <person name="Naeem Raeece"/>
        </authorList>
    </citation>
    <scope>NUCLEOTIDE SEQUENCE [LARGE SCALE GENOMIC DNA]</scope>
</reference>
<organism evidence="1 2">
    <name type="scientific">Plasmodium ovale wallikeri</name>
    <dbReference type="NCBI Taxonomy" id="864142"/>
    <lineage>
        <taxon>Eukaryota</taxon>
        <taxon>Sar</taxon>
        <taxon>Alveolata</taxon>
        <taxon>Apicomplexa</taxon>
        <taxon>Aconoidasida</taxon>
        <taxon>Haemosporida</taxon>
        <taxon>Plasmodiidae</taxon>
        <taxon>Plasmodium</taxon>
        <taxon>Plasmodium (Plasmodium)</taxon>
    </lineage>
</organism>
<dbReference type="Proteomes" id="UP000078555">
    <property type="component" value="Unassembled WGS sequence"/>
</dbReference>